<proteinExistence type="predicted"/>
<keyword evidence="7" id="KW-1185">Reference proteome</keyword>
<dbReference type="Gene3D" id="2.40.160.50">
    <property type="entry name" value="membrane protein fhac: a member of the omp85/tpsb transporter family"/>
    <property type="match status" value="1"/>
</dbReference>
<evidence type="ECO:0000259" key="4">
    <source>
        <dbReference type="Pfam" id="PF01103"/>
    </source>
</evidence>
<protein>
    <submittedName>
        <fullName evidence="6">Translocation and assembly module TamA</fullName>
    </submittedName>
</protein>
<evidence type="ECO:0000256" key="1">
    <source>
        <dbReference type="ARBA" id="ARBA00004370"/>
    </source>
</evidence>
<dbReference type="RefSeq" id="WP_183397982.1">
    <property type="nucleotide sequence ID" value="NZ_JACIDS010000002.1"/>
</dbReference>
<dbReference type="Proteomes" id="UP000553963">
    <property type="component" value="Unassembled WGS sequence"/>
</dbReference>
<dbReference type="Pfam" id="PF01103">
    <property type="entry name" value="Omp85"/>
    <property type="match status" value="1"/>
</dbReference>
<keyword evidence="2" id="KW-0812">Transmembrane</keyword>
<dbReference type="PANTHER" id="PTHR12815:SF42">
    <property type="entry name" value="BACTERIAL SURFACE ANTIGEN (D15) DOMAIN-CONTAINING PROTEIN"/>
    <property type="match status" value="1"/>
</dbReference>
<dbReference type="InterPro" id="IPR039910">
    <property type="entry name" value="D15-like"/>
</dbReference>
<comment type="subcellular location">
    <subcellularLocation>
        <location evidence="1">Membrane</location>
    </subcellularLocation>
</comment>
<reference evidence="6 7" key="1">
    <citation type="submission" date="2020-08" db="EMBL/GenBank/DDBJ databases">
        <title>Genomic Encyclopedia of Type Strains, Phase IV (KMG-IV): sequencing the most valuable type-strain genomes for metagenomic binning, comparative biology and taxonomic classification.</title>
        <authorList>
            <person name="Goeker M."/>
        </authorList>
    </citation>
    <scope>NUCLEOTIDE SEQUENCE [LARGE SCALE GENOMIC DNA]</scope>
    <source>
        <strain evidence="6 7">DSM 25966</strain>
    </source>
</reference>
<accession>A0A840AN52</accession>
<feature type="domain" description="POTRA" evidence="5">
    <location>
        <begin position="213"/>
        <end position="284"/>
    </location>
</feature>
<evidence type="ECO:0000313" key="7">
    <source>
        <dbReference type="Proteomes" id="UP000553963"/>
    </source>
</evidence>
<dbReference type="GO" id="GO:0019867">
    <property type="term" value="C:outer membrane"/>
    <property type="evidence" value="ECO:0007669"/>
    <property type="project" value="InterPro"/>
</dbReference>
<dbReference type="Pfam" id="PF07244">
    <property type="entry name" value="POTRA"/>
    <property type="match status" value="2"/>
</dbReference>
<gene>
    <name evidence="6" type="ORF">GGR25_001350</name>
</gene>
<dbReference type="AlphaFoldDB" id="A0A840AN52"/>
<name>A0A840AN52_9HYPH</name>
<keyword evidence="3" id="KW-0472">Membrane</keyword>
<evidence type="ECO:0000259" key="5">
    <source>
        <dbReference type="Pfam" id="PF07244"/>
    </source>
</evidence>
<dbReference type="EMBL" id="JACIDS010000002">
    <property type="protein sequence ID" value="MBB3930311.1"/>
    <property type="molecule type" value="Genomic_DNA"/>
</dbReference>
<feature type="domain" description="Bacterial surface antigen (D15)" evidence="4">
    <location>
        <begin position="312"/>
        <end position="617"/>
    </location>
</feature>
<dbReference type="InterPro" id="IPR000184">
    <property type="entry name" value="Bac_surfAg_D15"/>
</dbReference>
<evidence type="ECO:0000256" key="3">
    <source>
        <dbReference type="ARBA" id="ARBA00023136"/>
    </source>
</evidence>
<comment type="caution">
    <text evidence="6">The sequence shown here is derived from an EMBL/GenBank/DDBJ whole genome shotgun (WGS) entry which is preliminary data.</text>
</comment>
<evidence type="ECO:0000313" key="6">
    <source>
        <dbReference type="EMBL" id="MBB3930311.1"/>
    </source>
</evidence>
<dbReference type="Gene3D" id="3.10.20.310">
    <property type="entry name" value="membrane protein fhac"/>
    <property type="match status" value="2"/>
</dbReference>
<evidence type="ECO:0000256" key="2">
    <source>
        <dbReference type="ARBA" id="ARBA00022452"/>
    </source>
</evidence>
<feature type="domain" description="POTRA" evidence="5">
    <location>
        <begin position="148"/>
        <end position="207"/>
    </location>
</feature>
<organism evidence="6 7">
    <name type="scientific">Kaistia hirudinis</name>
    <dbReference type="NCBI Taxonomy" id="1293440"/>
    <lineage>
        <taxon>Bacteria</taxon>
        <taxon>Pseudomonadati</taxon>
        <taxon>Pseudomonadota</taxon>
        <taxon>Alphaproteobacteria</taxon>
        <taxon>Hyphomicrobiales</taxon>
        <taxon>Kaistiaceae</taxon>
        <taxon>Kaistia</taxon>
    </lineage>
</organism>
<sequence length="617" mass="66279">MDRVRSLFGQQKAEPVFDAVPYEVKIDVVNADRSVRRAVTNASTLQSLRRTPPSGAAGLWRRASSDIDLITAALYGEGYYGGTITIRVAGVTLGASNSVQVIDAIEATRNAGPIPVEVTVDPGPLFHFGSIEILDADKHRPIADAPTLRALGIQPGEVARSAAILSAESRITEFYRDRGYAFATIVDKEITADHAAKTVDVDYLVSTGRPVQFGMVTVSGTEKLKKSFVEERVRIQPGQLFTPKEIADTRKALLKYEAIGGVRIVEGQTLDAEGRLPIDVDITERKPRYVGFGAKYGTTDGAVGNVYWGHRNLFGGAETLRLDGQVSYAAEVPSSVPDADPFGYKFMVSFGKPGILTPKDDLSMQAAVLREVTNAYIREAVTFNANVKRTFNDQLSGSIGVDLETSRVQDSSGTNDYNIFGIPIEANYDTTDNVLDPTRGIRATGTFEPFVYLGDAGAGPMMVKGQLSAYHALDADNRYVLAGRVGAGSMMGVDNLYDVPPQRRFYVGGGGTLRGFDYQSQSPKNAQGDIIGGLSYFIASAEARIKITDTIGVVPFLDAGTASAGTAPDLNDLSYGAGVGLRYYSPVGPLRLDVAVPLNNKEDQRGYGVYLSLGQAF</sequence>
<keyword evidence="2" id="KW-1134">Transmembrane beta strand</keyword>
<dbReference type="InterPro" id="IPR010827">
    <property type="entry name" value="BamA/TamA_POTRA"/>
</dbReference>
<dbReference type="PANTHER" id="PTHR12815">
    <property type="entry name" value="SORTING AND ASSEMBLY MACHINERY SAMM50 PROTEIN FAMILY MEMBER"/>
    <property type="match status" value="1"/>
</dbReference>